<proteinExistence type="predicted"/>
<evidence type="ECO:0000313" key="2">
    <source>
        <dbReference type="Proteomes" id="UP000298061"/>
    </source>
</evidence>
<evidence type="ECO:0000313" key="1">
    <source>
        <dbReference type="EMBL" id="TFY74969.1"/>
    </source>
</evidence>
<sequence>MITDSASLQHKIELAVSGVGQAPPKTSQTCELSKRTEILRDHRAVWRNLVWHEFCTVPAAPLRDLDPDSLFRYTNTMSFHRYPDSPSQVLLRENVLAQKGWEDSNIYLTRIPSRRLATTEWEMWTVSEDLGCGRFTMDPSQDLLVRMESLASISFTESGITEAAVHLRSLTTGAAHPLADNSTFYVSFNPPPQREMRCEGQIVGDHLGVFYSDDKTDGFKKTVIIWDWKTGDKILEIVSTSFFSFSFIDEIHVLIASHYHYMEENVWEDGNVCASVWVYDLTNHTSSRTHLTDGTYRCAFFLPLSYWVDTIYVRCNPSSLHQSVLSYSCIEDLPDSIVTICEFCQVEEDSQLEETDDDEIDAEAVVQVFVPASRLRARISLATPGQRFAWGEWGPTDAFIQLNARPTDMEARIDSVYGMRAVDHDTDFTELCVYDFELLRISNYYATDAEASESSEGNEIGECPGPQLRLWGHRVEEMFASDEEGEHDWSNELLNLSSSVELPQELWGLDWQSYNSLITDDAVVILNV</sequence>
<dbReference type="OrthoDB" id="1930760at2759"/>
<dbReference type="AlphaFoldDB" id="A0A4Y9ZNG9"/>
<comment type="caution">
    <text evidence="1">The sequence shown here is derived from an EMBL/GenBank/DDBJ whole genome shotgun (WGS) entry which is preliminary data.</text>
</comment>
<accession>A0A4Y9ZNG9</accession>
<dbReference type="EMBL" id="SFCI01001782">
    <property type="protein sequence ID" value="TFY74969.1"/>
    <property type="molecule type" value="Genomic_DNA"/>
</dbReference>
<feature type="non-terminal residue" evidence="1">
    <location>
        <position position="528"/>
    </location>
</feature>
<gene>
    <name evidence="1" type="ORF">EWM64_g9043</name>
</gene>
<dbReference type="Proteomes" id="UP000298061">
    <property type="component" value="Unassembled WGS sequence"/>
</dbReference>
<reference evidence="1 2" key="1">
    <citation type="submission" date="2019-02" db="EMBL/GenBank/DDBJ databases">
        <title>Genome sequencing of the rare red list fungi Hericium alpestre (H. flagellum).</title>
        <authorList>
            <person name="Buettner E."/>
            <person name="Kellner H."/>
        </authorList>
    </citation>
    <scope>NUCLEOTIDE SEQUENCE [LARGE SCALE GENOMIC DNA]</scope>
    <source>
        <strain evidence="1 2">DSM 108284</strain>
    </source>
</reference>
<name>A0A4Y9ZNG9_9AGAM</name>
<keyword evidence="2" id="KW-1185">Reference proteome</keyword>
<organism evidence="1 2">
    <name type="scientific">Hericium alpestre</name>
    <dbReference type="NCBI Taxonomy" id="135208"/>
    <lineage>
        <taxon>Eukaryota</taxon>
        <taxon>Fungi</taxon>
        <taxon>Dikarya</taxon>
        <taxon>Basidiomycota</taxon>
        <taxon>Agaricomycotina</taxon>
        <taxon>Agaricomycetes</taxon>
        <taxon>Russulales</taxon>
        <taxon>Hericiaceae</taxon>
        <taxon>Hericium</taxon>
    </lineage>
</organism>
<protein>
    <submittedName>
        <fullName evidence="1">Uncharacterized protein</fullName>
    </submittedName>
</protein>